<evidence type="ECO:0000313" key="3">
    <source>
        <dbReference type="Proteomes" id="UP001194468"/>
    </source>
</evidence>
<protein>
    <submittedName>
        <fullName evidence="2">Uncharacterized protein</fullName>
    </submittedName>
</protein>
<reference evidence="2" key="1">
    <citation type="submission" date="2019-10" db="EMBL/GenBank/DDBJ databases">
        <authorList>
            <consortium name="DOE Joint Genome Institute"/>
            <person name="Kuo A."/>
            <person name="Miyauchi S."/>
            <person name="Kiss E."/>
            <person name="Drula E."/>
            <person name="Kohler A."/>
            <person name="Sanchez-Garcia M."/>
            <person name="Andreopoulos B."/>
            <person name="Barry K.W."/>
            <person name="Bonito G."/>
            <person name="Buee M."/>
            <person name="Carver A."/>
            <person name="Chen C."/>
            <person name="Cichocki N."/>
            <person name="Clum A."/>
            <person name="Culley D."/>
            <person name="Crous P.W."/>
            <person name="Fauchery L."/>
            <person name="Girlanda M."/>
            <person name="Hayes R."/>
            <person name="Keri Z."/>
            <person name="LaButti K."/>
            <person name="Lipzen A."/>
            <person name="Lombard V."/>
            <person name="Magnuson J."/>
            <person name="Maillard F."/>
            <person name="Morin E."/>
            <person name="Murat C."/>
            <person name="Nolan M."/>
            <person name="Ohm R."/>
            <person name="Pangilinan J."/>
            <person name="Pereira M."/>
            <person name="Perotto S."/>
            <person name="Peter M."/>
            <person name="Riley R."/>
            <person name="Sitrit Y."/>
            <person name="Stielow B."/>
            <person name="Szollosi G."/>
            <person name="Zifcakova L."/>
            <person name="Stursova M."/>
            <person name="Spatafora J.W."/>
            <person name="Tedersoo L."/>
            <person name="Vaario L.-M."/>
            <person name="Yamada A."/>
            <person name="Yan M."/>
            <person name="Wang P."/>
            <person name="Xu J."/>
            <person name="Bruns T."/>
            <person name="Baldrian P."/>
            <person name="Vilgalys R."/>
            <person name="Henrissat B."/>
            <person name="Grigoriev I.V."/>
            <person name="Hibbett D."/>
            <person name="Nagy L.G."/>
            <person name="Martin F.M."/>
        </authorList>
    </citation>
    <scope>NUCLEOTIDE SEQUENCE</scope>
    <source>
        <strain evidence="2">BED1</strain>
    </source>
</reference>
<dbReference type="AlphaFoldDB" id="A0AAD4C9R6"/>
<accession>A0AAD4C9R6</accession>
<evidence type="ECO:0000313" key="2">
    <source>
        <dbReference type="EMBL" id="KAF8452628.1"/>
    </source>
</evidence>
<feature type="region of interest" description="Disordered" evidence="1">
    <location>
        <begin position="554"/>
        <end position="594"/>
    </location>
</feature>
<comment type="caution">
    <text evidence="2">The sequence shown here is derived from an EMBL/GenBank/DDBJ whole genome shotgun (WGS) entry which is preliminary data.</text>
</comment>
<feature type="compositionally biased region" description="Basic and acidic residues" evidence="1">
    <location>
        <begin position="281"/>
        <end position="294"/>
    </location>
</feature>
<feature type="compositionally biased region" description="Polar residues" evidence="1">
    <location>
        <begin position="403"/>
        <end position="419"/>
    </location>
</feature>
<dbReference type="Proteomes" id="UP001194468">
    <property type="component" value="Unassembled WGS sequence"/>
</dbReference>
<feature type="region of interest" description="Disordered" evidence="1">
    <location>
        <begin position="782"/>
        <end position="806"/>
    </location>
</feature>
<reference evidence="2" key="2">
    <citation type="journal article" date="2020" name="Nat. Commun.">
        <title>Large-scale genome sequencing of mycorrhizal fungi provides insights into the early evolution of symbiotic traits.</title>
        <authorList>
            <person name="Miyauchi S."/>
            <person name="Kiss E."/>
            <person name="Kuo A."/>
            <person name="Drula E."/>
            <person name="Kohler A."/>
            <person name="Sanchez-Garcia M."/>
            <person name="Morin E."/>
            <person name="Andreopoulos B."/>
            <person name="Barry K.W."/>
            <person name="Bonito G."/>
            <person name="Buee M."/>
            <person name="Carver A."/>
            <person name="Chen C."/>
            <person name="Cichocki N."/>
            <person name="Clum A."/>
            <person name="Culley D."/>
            <person name="Crous P.W."/>
            <person name="Fauchery L."/>
            <person name="Girlanda M."/>
            <person name="Hayes R.D."/>
            <person name="Keri Z."/>
            <person name="LaButti K."/>
            <person name="Lipzen A."/>
            <person name="Lombard V."/>
            <person name="Magnuson J."/>
            <person name="Maillard F."/>
            <person name="Murat C."/>
            <person name="Nolan M."/>
            <person name="Ohm R.A."/>
            <person name="Pangilinan J."/>
            <person name="Pereira M.F."/>
            <person name="Perotto S."/>
            <person name="Peter M."/>
            <person name="Pfister S."/>
            <person name="Riley R."/>
            <person name="Sitrit Y."/>
            <person name="Stielow J.B."/>
            <person name="Szollosi G."/>
            <person name="Zifcakova L."/>
            <person name="Stursova M."/>
            <person name="Spatafora J.W."/>
            <person name="Tedersoo L."/>
            <person name="Vaario L.M."/>
            <person name="Yamada A."/>
            <person name="Yan M."/>
            <person name="Wang P."/>
            <person name="Xu J."/>
            <person name="Bruns T."/>
            <person name="Baldrian P."/>
            <person name="Vilgalys R."/>
            <person name="Dunand C."/>
            <person name="Henrissat B."/>
            <person name="Grigoriev I.V."/>
            <person name="Hibbett D."/>
            <person name="Nagy L.G."/>
            <person name="Martin F.M."/>
        </authorList>
    </citation>
    <scope>NUCLEOTIDE SEQUENCE</scope>
    <source>
        <strain evidence="2">BED1</strain>
    </source>
</reference>
<evidence type="ECO:0000256" key="1">
    <source>
        <dbReference type="SAM" id="MobiDB-lite"/>
    </source>
</evidence>
<feature type="compositionally biased region" description="Acidic residues" evidence="1">
    <location>
        <begin position="441"/>
        <end position="458"/>
    </location>
</feature>
<feature type="compositionally biased region" description="Basic and acidic residues" evidence="1">
    <location>
        <begin position="462"/>
        <end position="474"/>
    </location>
</feature>
<feature type="region of interest" description="Disordered" evidence="1">
    <location>
        <begin position="632"/>
        <end position="698"/>
    </location>
</feature>
<feature type="compositionally biased region" description="Polar residues" evidence="1">
    <location>
        <begin position="144"/>
        <end position="155"/>
    </location>
</feature>
<organism evidence="2 3">
    <name type="scientific">Boletus edulis BED1</name>
    <dbReference type="NCBI Taxonomy" id="1328754"/>
    <lineage>
        <taxon>Eukaryota</taxon>
        <taxon>Fungi</taxon>
        <taxon>Dikarya</taxon>
        <taxon>Basidiomycota</taxon>
        <taxon>Agaricomycotina</taxon>
        <taxon>Agaricomycetes</taxon>
        <taxon>Agaricomycetidae</taxon>
        <taxon>Boletales</taxon>
        <taxon>Boletineae</taxon>
        <taxon>Boletaceae</taxon>
        <taxon>Boletoideae</taxon>
        <taxon>Boletus</taxon>
    </lineage>
</organism>
<name>A0AAD4C9R6_BOLED</name>
<feature type="compositionally biased region" description="Basic and acidic residues" evidence="1">
    <location>
        <begin position="132"/>
        <end position="141"/>
    </location>
</feature>
<feature type="compositionally biased region" description="Basic and acidic residues" evidence="1">
    <location>
        <begin position="258"/>
        <end position="274"/>
    </location>
</feature>
<keyword evidence="3" id="KW-1185">Reference proteome</keyword>
<feature type="region of interest" description="Disordered" evidence="1">
    <location>
        <begin position="73"/>
        <end position="188"/>
    </location>
</feature>
<proteinExistence type="predicted"/>
<feature type="region of interest" description="Disordered" evidence="1">
    <location>
        <begin position="200"/>
        <end position="474"/>
    </location>
</feature>
<dbReference type="EMBL" id="WHUW01000001">
    <property type="protein sequence ID" value="KAF8452628.1"/>
    <property type="molecule type" value="Genomic_DNA"/>
</dbReference>
<gene>
    <name evidence="2" type="ORF">L210DRAFT_3662346</name>
</gene>
<sequence length="891" mass="98153">MVEAVKLKPDGQNWLEWRKNTWKIADIQRVANYLAGTPPDPFKDVYDSLTKRIIRCTAREYIDYLTERFDHARKSQAVGKQPKSPHDNELSETPRGRVEEGTAAASGPGKTTTDHQRTDGVSLATPASSSLDDSKGAEAHRTSVKPQNHEAASQQVHEETADVANSNARCAEPTRPAGVSHNPPDKPLEEWAWDEVDEVDEMGGRTDGGSTATEDHRAAMVQPQTSQTTSRRVHEETADIENPYAMRAEPTMPADRSQNLRDKPLELRAGEEVGRGWGASEKTREAGQRPREQNEAASEARPPAPHLPEPVSVPLEGERENQLTIDPADEEGSKGIIDDPNDMVHTPSGCVGQRKTQTSNPRAGEVETMPGQTIKSATYEKGQDTPTEGQDAPGHHVDDPGGNTASVEPAESSNEQTAPQDCADATVAEPSNTTGTRIESEDIDYAPDEAQCEVDDPGGDANGRDDDKASIEGERTGMLMWEGPREGKLPDMSESIVGAEGKAMTWTDRQCGKALHRKPCTCTEEGPGMAEAKTANMIEWAQGQMIYEMTERVERAEDREGPSMAKRGPKHGRGKEGRHIRVGPGPENVCDYRKDREGPGMVKAKTAEVIEWAQGQRIYEITERIERAQAWPRQGGPTYLSRPRARECMRLPKGSRGPRHGQGKDSRGSRGPKYGRGKEGRHNRLGPGPENLFDNRKAREGPGMVKARTAEVIERANGERIYRMTKMIERAQAWLRQGGPRPKIKWGPYFRELLYGSINHDEALTRPRLIYTEDLEGAFYGRRGKYGRSNPTGPGQDDLQDDRGGLGPAVSWGRGAEIQGGGPIGEGLLDGPIHTVRPWQVQTGICQRDFQMIQGTTEVIAEATYTWNLNVKDGRMIMTQRGTAVNIHKCF</sequence>
<feature type="compositionally biased region" description="Basic and acidic residues" evidence="1">
    <location>
        <begin position="84"/>
        <end position="100"/>
    </location>
</feature>